<accession>E1F8S1</accession>
<keyword evidence="1" id="KW-0472">Membrane</keyword>
<dbReference type="PANTHER" id="PTHR23275:SF100">
    <property type="entry name" value="EGF-LIKE DOMAIN-CONTAINING PROTEIN"/>
    <property type="match status" value="1"/>
</dbReference>
<dbReference type="OrthoDB" id="9990982at2759"/>
<comment type="caution">
    <text evidence="3">The sequence shown here is derived from an EMBL/GenBank/DDBJ whole genome shotgun (WGS) entry which is preliminary data.</text>
</comment>
<dbReference type="InterPro" id="IPR009030">
    <property type="entry name" value="Growth_fac_rcpt_cys_sf"/>
</dbReference>
<dbReference type="VEuPathDB" id="GiardiaDB:GLP15_2590"/>
<feature type="domain" description="EGF-like" evidence="2">
    <location>
        <begin position="610"/>
        <end position="640"/>
    </location>
</feature>
<gene>
    <name evidence="3" type="ORF">GLP15_2590</name>
</gene>
<dbReference type="Pfam" id="PF03302">
    <property type="entry name" value="VSP"/>
    <property type="match status" value="1"/>
</dbReference>
<proteinExistence type="predicted"/>
<feature type="transmembrane region" description="Helical" evidence="1">
    <location>
        <begin position="651"/>
        <end position="675"/>
    </location>
</feature>
<feature type="domain" description="EGF-like" evidence="2">
    <location>
        <begin position="189"/>
        <end position="219"/>
    </location>
</feature>
<dbReference type="InterPro" id="IPR000742">
    <property type="entry name" value="EGF"/>
</dbReference>
<organism evidence="3 4">
    <name type="scientific">Giardia intestinalis (strain P15)</name>
    <name type="common">Giardia lamblia</name>
    <dbReference type="NCBI Taxonomy" id="658858"/>
    <lineage>
        <taxon>Eukaryota</taxon>
        <taxon>Metamonada</taxon>
        <taxon>Diplomonadida</taxon>
        <taxon>Hexamitidae</taxon>
        <taxon>Giardiinae</taxon>
        <taxon>Giardia</taxon>
    </lineage>
</organism>
<feature type="domain" description="EGF-like" evidence="2">
    <location>
        <begin position="355"/>
        <end position="393"/>
    </location>
</feature>
<dbReference type="InterPro" id="IPR052798">
    <property type="entry name" value="Giardia_VSA"/>
</dbReference>
<feature type="domain" description="EGF-like" evidence="2">
    <location>
        <begin position="394"/>
        <end position="436"/>
    </location>
</feature>
<evidence type="ECO:0000313" key="4">
    <source>
        <dbReference type="Proteomes" id="UP000008974"/>
    </source>
</evidence>
<evidence type="ECO:0000256" key="1">
    <source>
        <dbReference type="SAM" id="Phobius"/>
    </source>
</evidence>
<dbReference type="SUPFAM" id="SSF57184">
    <property type="entry name" value="Growth factor receptor domain"/>
    <property type="match status" value="3"/>
</dbReference>
<keyword evidence="1" id="KW-0812">Transmembrane</keyword>
<dbReference type="PANTHER" id="PTHR23275">
    <property type="entry name" value="CABRIOLET.-RELATED"/>
    <property type="match status" value="1"/>
</dbReference>
<dbReference type="EMBL" id="ACVC01000331">
    <property type="protein sequence ID" value="EFO61119.1"/>
    <property type="molecule type" value="Genomic_DNA"/>
</dbReference>
<dbReference type="STRING" id="658858.E1F8S1"/>
<dbReference type="Gene3D" id="2.10.220.10">
    <property type="entry name" value="Hormone Receptor, Insulin-like Growth Factor Receptor 1, Chain A, domain 2"/>
    <property type="match status" value="2"/>
</dbReference>
<evidence type="ECO:0000259" key="2">
    <source>
        <dbReference type="SMART" id="SM00181"/>
    </source>
</evidence>
<dbReference type="OMA" id="ANPECSE"/>
<dbReference type="SMART" id="SM00261">
    <property type="entry name" value="FU"/>
    <property type="match status" value="4"/>
</dbReference>
<keyword evidence="1" id="KW-1133">Transmembrane helix</keyword>
<dbReference type="SMART" id="SM00181">
    <property type="entry name" value="EGF"/>
    <property type="match status" value="6"/>
</dbReference>
<sequence length="680" mass="69190">MLLIALLFVSSTLAADCQPDGDHAATCQTGKCEAVGSSEICTQCRAGGAPIDGFCRPVGSPQVIAAGCAKGDGTALEGMAATCGKCGSECFLFMGGCYRTGSQPSSEICTAAEGGKCTECNADNGLFKNPAAAPDAGRECLLCWDTTGANGYTGVDKCTACTKADKTEGKAECSACQDGHFLSDKLCKPCTSPCATCEAAATTCGSCIAGQYLNGNTCVAEGSCGGSKYADELTMTCKACTTIHEQCTACSFDKARGKPKCTNCGPSNTPRTSLDGTSTCVGKTDQGCQGEDKELFMKEVDKTCALCGDDSTKTPGNEGKANCKKCTKTTTANPECSECLDGFLFNTDAKTCADKCDDSCKTCSVKTNPNKCESCYPGYFPIDSTEPPGKKCVPCDDANSGGREGCSACSNTGGFKCTDCKANYQKEGSPDNYTCKKTCEDETACGGTAGACDAAVVDGSGITKHYCSFCGESSKFPIDGVCVSDAKSNTCSNHVCTACTTGYFLYMGGCYKAAGPPGSLVCKAAGDGVCTEAAAGYFVPPSPTKDKQSALSCSNPLGVELADQKAYAGVEGCSRCTAPAQLEASGMAAATCTACGEGRKPNKSGTGCAACSDANCRHCRVDGVCEECSSGFSLEGGKCVSTGGPNLSTGAIAGISVAAIVVVGGLVGFLCWWFICRGKA</sequence>
<evidence type="ECO:0000313" key="3">
    <source>
        <dbReference type="EMBL" id="EFO61119.1"/>
    </source>
</evidence>
<reference evidence="3 4" key="1">
    <citation type="journal article" date="2010" name="BMC Genomics">
        <title>Genome analysis and comparative genomics of a Giardia intestinalis assemblage E isolate.</title>
        <authorList>
            <person name="Jerlstrom-Hultqvist J."/>
            <person name="Franzen O."/>
            <person name="Ankarklev J."/>
            <person name="Xu F."/>
            <person name="Nohynkova E."/>
            <person name="Andersson J.O."/>
            <person name="Svard S.G."/>
            <person name="Andersson B."/>
        </authorList>
    </citation>
    <scope>NUCLEOTIDE SEQUENCE [LARGE SCALE GENOMIC DNA]</scope>
    <source>
        <strain evidence="3 4">P15</strain>
    </source>
</reference>
<dbReference type="InterPro" id="IPR005127">
    <property type="entry name" value="Giardia_VSP"/>
</dbReference>
<dbReference type="Proteomes" id="UP000008974">
    <property type="component" value="Unassembled WGS sequence"/>
</dbReference>
<feature type="domain" description="EGF-like" evidence="2">
    <location>
        <begin position="139"/>
        <end position="188"/>
    </location>
</feature>
<dbReference type="InterPro" id="IPR006212">
    <property type="entry name" value="Furin_repeat"/>
</dbReference>
<dbReference type="AlphaFoldDB" id="E1F8S1"/>
<name>E1F8S1_GIAIA</name>
<feature type="domain" description="EGF-like" evidence="2">
    <location>
        <begin position="303"/>
        <end position="353"/>
    </location>
</feature>
<protein>
    <submittedName>
        <fullName evidence="3">VSP</fullName>
    </submittedName>
</protein>